<dbReference type="PROSITE" id="PS50894">
    <property type="entry name" value="HPT"/>
    <property type="match status" value="1"/>
</dbReference>
<evidence type="ECO:0000259" key="11">
    <source>
        <dbReference type="PROSITE" id="PS50894"/>
    </source>
</evidence>
<dbReference type="InterPro" id="IPR011006">
    <property type="entry name" value="CheY-like_superfamily"/>
</dbReference>
<keyword evidence="8" id="KW-0902">Two-component regulatory system</keyword>
<evidence type="ECO:0000259" key="10">
    <source>
        <dbReference type="PROSITE" id="PS50110"/>
    </source>
</evidence>
<dbReference type="PROSITE" id="PS50110">
    <property type="entry name" value="RESPONSE_REGULATORY"/>
    <property type="match status" value="1"/>
</dbReference>
<sequence>MDKHHILVVDDNHINRLFFESSLKKLDLVVSLAVNGFQAIELCRQQRFALILMDIRMDGLDGIQTATAIKALETHQNTPILAVSAERFDFEQHPEFDNSFLKPISQDELKRVMATYIPDNQIDSNCFDESVALQISHQDSNIVNKLRQLLVNQLPDDWQQIEQLYNDSDWSALGDSLHKLLGSAKICAATLLIQHIEPLKTSVELQQIDTVALQQLKTAIDKTIQVAGKYSEAQGASDK</sequence>
<dbReference type="GO" id="GO:0005524">
    <property type="term" value="F:ATP binding"/>
    <property type="evidence" value="ECO:0007669"/>
    <property type="project" value="UniProtKB-KW"/>
</dbReference>
<dbReference type="PANTHER" id="PTHR45339:SF1">
    <property type="entry name" value="HYBRID SIGNAL TRANSDUCTION HISTIDINE KINASE J"/>
    <property type="match status" value="1"/>
</dbReference>
<dbReference type="GO" id="GO:0000160">
    <property type="term" value="P:phosphorelay signal transduction system"/>
    <property type="evidence" value="ECO:0007669"/>
    <property type="project" value="UniProtKB-KW"/>
</dbReference>
<organism evidence="12">
    <name type="scientific">hydrothermal vent metagenome</name>
    <dbReference type="NCBI Taxonomy" id="652676"/>
    <lineage>
        <taxon>unclassified sequences</taxon>
        <taxon>metagenomes</taxon>
        <taxon>ecological metagenomes</taxon>
    </lineage>
</organism>
<evidence type="ECO:0000256" key="8">
    <source>
        <dbReference type="ARBA" id="ARBA00023012"/>
    </source>
</evidence>
<accession>A0A3B0VL29</accession>
<keyword evidence="4" id="KW-0812">Transmembrane</keyword>
<keyword evidence="5" id="KW-0547">Nucleotide-binding</keyword>
<dbReference type="Pfam" id="PF00072">
    <property type="entry name" value="Response_reg"/>
    <property type="match status" value="1"/>
</dbReference>
<keyword evidence="6" id="KW-0067">ATP-binding</keyword>
<reference evidence="12" key="1">
    <citation type="submission" date="2018-06" db="EMBL/GenBank/DDBJ databases">
        <authorList>
            <person name="Zhirakovskaya E."/>
        </authorList>
    </citation>
    <scope>NUCLEOTIDE SEQUENCE</scope>
</reference>
<dbReference type="Gene3D" id="3.40.50.2300">
    <property type="match status" value="1"/>
</dbReference>
<dbReference type="CDD" id="cd17546">
    <property type="entry name" value="REC_hyHK_CKI1_RcsC-like"/>
    <property type="match status" value="1"/>
</dbReference>
<evidence type="ECO:0000256" key="9">
    <source>
        <dbReference type="ARBA" id="ARBA00023136"/>
    </source>
</evidence>
<gene>
    <name evidence="12" type="ORF">MNBD_GAMMA02-591</name>
</gene>
<evidence type="ECO:0000313" key="12">
    <source>
        <dbReference type="EMBL" id="VAW44255.1"/>
    </source>
</evidence>
<dbReference type="GO" id="GO:0005886">
    <property type="term" value="C:plasma membrane"/>
    <property type="evidence" value="ECO:0007669"/>
    <property type="project" value="UniProtKB-SubCell"/>
</dbReference>
<dbReference type="Pfam" id="PF01627">
    <property type="entry name" value="Hpt"/>
    <property type="match status" value="1"/>
</dbReference>
<dbReference type="EMBL" id="UOFA01000099">
    <property type="protein sequence ID" value="VAW44255.1"/>
    <property type="molecule type" value="Genomic_DNA"/>
</dbReference>
<keyword evidence="2" id="KW-1003">Cell membrane</keyword>
<dbReference type="SUPFAM" id="SSF47226">
    <property type="entry name" value="Histidine-containing phosphotransfer domain, HPT domain"/>
    <property type="match status" value="1"/>
</dbReference>
<evidence type="ECO:0000256" key="2">
    <source>
        <dbReference type="ARBA" id="ARBA00022475"/>
    </source>
</evidence>
<feature type="domain" description="HPt" evidence="11">
    <location>
        <begin position="139"/>
        <end position="237"/>
    </location>
</feature>
<evidence type="ECO:0000256" key="1">
    <source>
        <dbReference type="ARBA" id="ARBA00004651"/>
    </source>
</evidence>
<evidence type="ECO:0000256" key="4">
    <source>
        <dbReference type="ARBA" id="ARBA00022692"/>
    </source>
</evidence>
<dbReference type="AlphaFoldDB" id="A0A3B0VL29"/>
<evidence type="ECO:0000256" key="7">
    <source>
        <dbReference type="ARBA" id="ARBA00022989"/>
    </source>
</evidence>
<dbReference type="SMART" id="SM00448">
    <property type="entry name" value="REC"/>
    <property type="match status" value="1"/>
</dbReference>
<keyword evidence="7" id="KW-1133">Transmembrane helix</keyword>
<evidence type="ECO:0000256" key="3">
    <source>
        <dbReference type="ARBA" id="ARBA00022553"/>
    </source>
</evidence>
<dbReference type="InterPro" id="IPR008207">
    <property type="entry name" value="Sig_transdc_His_kin_Hpt_dom"/>
</dbReference>
<dbReference type="InterPro" id="IPR001789">
    <property type="entry name" value="Sig_transdc_resp-reg_receiver"/>
</dbReference>
<evidence type="ECO:0008006" key="13">
    <source>
        <dbReference type="Google" id="ProtNLM"/>
    </source>
</evidence>
<evidence type="ECO:0000256" key="5">
    <source>
        <dbReference type="ARBA" id="ARBA00022741"/>
    </source>
</evidence>
<proteinExistence type="predicted"/>
<name>A0A3B0VL29_9ZZZZ</name>
<evidence type="ECO:0000256" key="6">
    <source>
        <dbReference type="ARBA" id="ARBA00022840"/>
    </source>
</evidence>
<dbReference type="SUPFAM" id="SSF52172">
    <property type="entry name" value="CheY-like"/>
    <property type="match status" value="1"/>
</dbReference>
<dbReference type="Gene3D" id="1.20.120.160">
    <property type="entry name" value="HPT domain"/>
    <property type="match status" value="1"/>
</dbReference>
<protein>
    <recommendedName>
        <fullName evidence="13">Response regulatory domain-containing protein</fullName>
    </recommendedName>
</protein>
<dbReference type="InterPro" id="IPR036641">
    <property type="entry name" value="HPT_dom_sf"/>
</dbReference>
<keyword evidence="9" id="KW-0472">Membrane</keyword>
<keyword evidence="3" id="KW-0597">Phosphoprotein</keyword>
<dbReference type="PANTHER" id="PTHR45339">
    <property type="entry name" value="HYBRID SIGNAL TRANSDUCTION HISTIDINE KINASE J"/>
    <property type="match status" value="1"/>
</dbReference>
<comment type="subcellular location">
    <subcellularLocation>
        <location evidence="1">Cell membrane</location>
        <topology evidence="1">Multi-pass membrane protein</topology>
    </subcellularLocation>
</comment>
<feature type="domain" description="Response regulatory" evidence="10">
    <location>
        <begin position="5"/>
        <end position="117"/>
    </location>
</feature>